<protein>
    <recommendedName>
        <fullName evidence="3 6">Alpha-galactosidase</fullName>
        <ecNumber evidence="3 6">3.2.1.22</ecNumber>
    </recommendedName>
    <alternativeName>
        <fullName evidence="6">Melibiase</fullName>
    </alternativeName>
</protein>
<dbReference type="EC" id="3.2.1.22" evidence="3 6"/>
<dbReference type="GO" id="GO:0004557">
    <property type="term" value="F:alpha-galactosidase activity"/>
    <property type="evidence" value="ECO:0007669"/>
    <property type="project" value="UniProtKB-EC"/>
</dbReference>
<evidence type="ECO:0000256" key="5">
    <source>
        <dbReference type="ARBA" id="ARBA00023295"/>
    </source>
</evidence>
<dbReference type="AlphaFoldDB" id="K2RMN4"/>
<evidence type="ECO:0000256" key="3">
    <source>
        <dbReference type="ARBA" id="ARBA00012755"/>
    </source>
</evidence>
<evidence type="ECO:0000313" key="9">
    <source>
        <dbReference type="Proteomes" id="UP000007129"/>
    </source>
</evidence>
<dbReference type="Gene3D" id="2.60.40.1180">
    <property type="entry name" value="Golgi alpha-mannosidase II"/>
    <property type="match status" value="1"/>
</dbReference>
<dbReference type="CDD" id="cd14792">
    <property type="entry name" value="GH27"/>
    <property type="match status" value="1"/>
</dbReference>
<comment type="catalytic activity">
    <reaction evidence="1 6">
        <text>Hydrolysis of terminal, non-reducing alpha-D-galactose residues in alpha-D-galactosides, including galactose oligosaccharides, galactomannans and galactolipids.</text>
        <dbReference type="EC" id="3.2.1.22"/>
    </reaction>
</comment>
<dbReference type="eggNOG" id="KOG2366">
    <property type="taxonomic scope" value="Eukaryota"/>
</dbReference>
<name>K2RMN4_MACPH</name>
<evidence type="ECO:0000256" key="6">
    <source>
        <dbReference type="RuleBase" id="RU361168"/>
    </source>
</evidence>
<evidence type="ECO:0000256" key="1">
    <source>
        <dbReference type="ARBA" id="ARBA00001255"/>
    </source>
</evidence>
<dbReference type="InParanoid" id="K2RMN4"/>
<evidence type="ECO:0000256" key="4">
    <source>
        <dbReference type="ARBA" id="ARBA00022801"/>
    </source>
</evidence>
<evidence type="ECO:0000256" key="2">
    <source>
        <dbReference type="ARBA" id="ARBA00009743"/>
    </source>
</evidence>
<dbReference type="Pfam" id="PF16499">
    <property type="entry name" value="Melibiase_2"/>
    <property type="match status" value="1"/>
</dbReference>
<dbReference type="PANTHER" id="PTHR11452">
    <property type="entry name" value="ALPHA-GALACTOSIDASE/ALPHA-N-ACETYLGALACTOSAMINIDASE"/>
    <property type="match status" value="1"/>
</dbReference>
<dbReference type="Proteomes" id="UP000007129">
    <property type="component" value="Unassembled WGS sequence"/>
</dbReference>
<sequence length="540" mass="59510">MFMTLHTLILASLSPLIVHAQVLHYGTTPNGFKSSAKGWNSFALQSLGGSLRFHLNQDNVIRQCDAMRDELGEYGYEYCSLDSGWSLPSEGDEFGRIAYDTSLFDIPSLAEHLHSNGAKLGIYILPGFFAKDAEKTIFGTHIKLSSIQSDEKDPCRAMERCNINYSASGAQEWCNSNVQQFADWGVDLLKLDYVTPGSPDAGADLSADNSGSVACYHKAIEKVGREIRLDISWKLERNSTYYDIWKTNADSMRTDQDINNSGKSTLTEWRTVQRAIEQYRQYVLPQLDSVDTLTIYPDLDSLLVANAQNLTGLTNSQRQAVLSHWIGAGANLILGSDLTAIDAFGKSLLTNPLANEIANFTAAYPMVPTRGNTNEQKGQQTQVWIAGPDGESGVVVVLLANYGANGDNDLFESTPDDADQRITLSPKELGLTSSGYYSIEDVWGNTKIDLGYSDEWTWTLEKEGAAALLRFTPSLSSENATGTKRAVNEPQKFVQVMPAHALGSPLRMMEVSAASGMETSSHLWLPLWLVVLFQMAHWLL</sequence>
<keyword evidence="4 6" id="KW-0378">Hydrolase</keyword>
<dbReference type="PANTHER" id="PTHR11452:SF33">
    <property type="entry name" value="ALPHA-GALACTOSIDASE 2"/>
    <property type="match status" value="1"/>
</dbReference>
<reference evidence="8 9" key="1">
    <citation type="journal article" date="2012" name="BMC Genomics">
        <title>Tools to kill: Genome of one of the most destructive plant pathogenic fungi Macrophomina phaseolina.</title>
        <authorList>
            <person name="Islam M.S."/>
            <person name="Haque M.S."/>
            <person name="Islam M.M."/>
            <person name="Emdad E.M."/>
            <person name="Halim A."/>
            <person name="Hossen Q.M.M."/>
            <person name="Hossain M.Z."/>
            <person name="Ahmed B."/>
            <person name="Rahim S."/>
            <person name="Rahman M.S."/>
            <person name="Alam M.M."/>
            <person name="Hou S."/>
            <person name="Wan X."/>
            <person name="Saito J.A."/>
            <person name="Alam M."/>
        </authorList>
    </citation>
    <scope>NUCLEOTIDE SEQUENCE [LARGE SCALE GENOMIC DNA]</scope>
    <source>
        <strain evidence="8 9">MS6</strain>
    </source>
</reference>
<dbReference type="VEuPathDB" id="FungiDB:MPH_06929"/>
<comment type="similarity">
    <text evidence="2 6">Belongs to the glycosyl hydrolase 27 family.</text>
</comment>
<keyword evidence="5 6" id="KW-0326">Glycosidase</keyword>
<gene>
    <name evidence="8" type="ORF">MPH_06929</name>
</gene>
<evidence type="ECO:0000313" key="8">
    <source>
        <dbReference type="EMBL" id="EKG15963.1"/>
    </source>
</evidence>
<dbReference type="SUPFAM" id="SSF51445">
    <property type="entry name" value="(Trans)glycosidases"/>
    <property type="match status" value="1"/>
</dbReference>
<keyword evidence="7" id="KW-0732">Signal</keyword>
<evidence type="ECO:0000256" key="7">
    <source>
        <dbReference type="SAM" id="SignalP"/>
    </source>
</evidence>
<dbReference type="GO" id="GO:0005975">
    <property type="term" value="P:carbohydrate metabolic process"/>
    <property type="evidence" value="ECO:0007669"/>
    <property type="project" value="InterPro"/>
</dbReference>
<dbReference type="InterPro" id="IPR002241">
    <property type="entry name" value="Glyco_hydro_27"/>
</dbReference>
<dbReference type="EMBL" id="AHHD01000288">
    <property type="protein sequence ID" value="EKG15963.1"/>
    <property type="molecule type" value="Genomic_DNA"/>
</dbReference>
<dbReference type="STRING" id="1126212.K2RMN4"/>
<dbReference type="Gene3D" id="3.20.20.70">
    <property type="entry name" value="Aldolase class I"/>
    <property type="match status" value="1"/>
</dbReference>
<feature type="chain" id="PRO_5003867701" description="Alpha-galactosidase" evidence="7">
    <location>
        <begin position="21"/>
        <end position="540"/>
    </location>
</feature>
<dbReference type="InterPro" id="IPR017853">
    <property type="entry name" value="GH"/>
</dbReference>
<dbReference type="OrthoDB" id="5795902at2759"/>
<dbReference type="InterPro" id="IPR013780">
    <property type="entry name" value="Glyco_hydro_b"/>
</dbReference>
<feature type="signal peptide" evidence="7">
    <location>
        <begin position="1"/>
        <end position="20"/>
    </location>
</feature>
<dbReference type="PRINTS" id="PR00740">
    <property type="entry name" value="GLHYDRLASE27"/>
</dbReference>
<comment type="caution">
    <text evidence="8">The sequence shown here is derived from an EMBL/GenBank/DDBJ whole genome shotgun (WGS) entry which is preliminary data.</text>
</comment>
<dbReference type="HOGENOM" id="CLU_031988_0_0_1"/>
<keyword evidence="6" id="KW-1015">Disulfide bond</keyword>
<organism evidence="8 9">
    <name type="scientific">Macrophomina phaseolina (strain MS6)</name>
    <name type="common">Charcoal rot fungus</name>
    <dbReference type="NCBI Taxonomy" id="1126212"/>
    <lineage>
        <taxon>Eukaryota</taxon>
        <taxon>Fungi</taxon>
        <taxon>Dikarya</taxon>
        <taxon>Ascomycota</taxon>
        <taxon>Pezizomycotina</taxon>
        <taxon>Dothideomycetes</taxon>
        <taxon>Dothideomycetes incertae sedis</taxon>
        <taxon>Botryosphaeriales</taxon>
        <taxon>Botryosphaeriaceae</taxon>
        <taxon>Macrophomina</taxon>
    </lineage>
</organism>
<accession>K2RMN4</accession>
<proteinExistence type="inferred from homology"/>
<dbReference type="InterPro" id="IPR013785">
    <property type="entry name" value="Aldolase_TIM"/>
</dbReference>